<evidence type="ECO:0000256" key="1">
    <source>
        <dbReference type="SAM" id="MobiDB-lite"/>
    </source>
</evidence>
<reference evidence="2 3" key="1">
    <citation type="submission" date="2024-12" db="EMBL/GenBank/DDBJ databases">
        <title>The unique morphological basis and parallel evolutionary history of personate flowers in Penstemon.</title>
        <authorList>
            <person name="Depatie T.H."/>
            <person name="Wessinger C.A."/>
        </authorList>
    </citation>
    <scope>NUCLEOTIDE SEQUENCE [LARGE SCALE GENOMIC DNA]</scope>
    <source>
        <strain evidence="2">WTNN_2</strain>
        <tissue evidence="2">Leaf</tissue>
    </source>
</reference>
<protein>
    <submittedName>
        <fullName evidence="2">Uncharacterized protein</fullName>
    </submittedName>
</protein>
<sequence>MTALACALGGDCSGLGLELGPQAIPPPPSTNGTLSLPASPLPNGSNNISKSSKKNYTWNMVLLFAMILALSL</sequence>
<gene>
    <name evidence="2" type="ORF">ACJIZ3_020358</name>
</gene>
<dbReference type="AlphaFoldDB" id="A0ABD3SID8"/>
<dbReference type="Proteomes" id="UP001634393">
    <property type="component" value="Unassembled WGS sequence"/>
</dbReference>
<proteinExistence type="predicted"/>
<accession>A0ABD3SID8</accession>
<feature type="region of interest" description="Disordered" evidence="1">
    <location>
        <begin position="21"/>
        <end position="41"/>
    </location>
</feature>
<comment type="caution">
    <text evidence="2">The sequence shown here is derived from an EMBL/GenBank/DDBJ whole genome shotgun (WGS) entry which is preliminary data.</text>
</comment>
<name>A0ABD3SID8_9LAMI</name>
<dbReference type="EMBL" id="JBJXBP010000006">
    <property type="protein sequence ID" value="KAL3824329.1"/>
    <property type="molecule type" value="Genomic_DNA"/>
</dbReference>
<keyword evidence="3" id="KW-1185">Reference proteome</keyword>
<evidence type="ECO:0000313" key="3">
    <source>
        <dbReference type="Proteomes" id="UP001634393"/>
    </source>
</evidence>
<organism evidence="2 3">
    <name type="scientific">Penstemon smallii</name>
    <dbReference type="NCBI Taxonomy" id="265156"/>
    <lineage>
        <taxon>Eukaryota</taxon>
        <taxon>Viridiplantae</taxon>
        <taxon>Streptophyta</taxon>
        <taxon>Embryophyta</taxon>
        <taxon>Tracheophyta</taxon>
        <taxon>Spermatophyta</taxon>
        <taxon>Magnoliopsida</taxon>
        <taxon>eudicotyledons</taxon>
        <taxon>Gunneridae</taxon>
        <taxon>Pentapetalae</taxon>
        <taxon>asterids</taxon>
        <taxon>lamiids</taxon>
        <taxon>Lamiales</taxon>
        <taxon>Plantaginaceae</taxon>
        <taxon>Cheloneae</taxon>
        <taxon>Penstemon</taxon>
    </lineage>
</organism>
<evidence type="ECO:0000313" key="2">
    <source>
        <dbReference type="EMBL" id="KAL3824329.1"/>
    </source>
</evidence>